<evidence type="ECO:0000259" key="1">
    <source>
        <dbReference type="Pfam" id="PF00188"/>
    </source>
</evidence>
<sequence length="330" mass="37178">MLKKLIYLAVLTVIAFFVHPAAGSYDFRKGLDGGYAMEWLNMYVLPNYDTSKIEQVNSAQSYSVRYEIGGTFAMAPGDTRVVGSEYGGEFHIINQNDIFHMLLVNDGRITGAYTNNDEVTVDSINIQGMDRKRIHEIYGEPVGTVDKGEKRLIVENDEYDVFEIDDIYVYFFYDLHEADKVNGLLIVAQPEMENGGLYNHPSAADNEEMKFHLVNATRIQYGAGALDHHEGAADAAGRHSEDMADNDYFSHDSPDGGTLKDRMEEQAVRFRLAGENIAMGHTSPIFSHHSLMNSEEHRVNTLNDAYTHLGIGVDYNSEDVPYYTENYIKK</sequence>
<protein>
    <submittedName>
        <fullName evidence="3">Uncharacterized protein YkwD</fullName>
    </submittedName>
</protein>
<dbReference type="InterPro" id="IPR029410">
    <property type="entry name" value="CAP_assoc"/>
</dbReference>
<dbReference type="Pfam" id="PF14504">
    <property type="entry name" value="CAP_assoc_N"/>
    <property type="match status" value="1"/>
</dbReference>
<keyword evidence="4" id="KW-1185">Reference proteome</keyword>
<proteinExistence type="predicted"/>
<evidence type="ECO:0000259" key="2">
    <source>
        <dbReference type="Pfam" id="PF14504"/>
    </source>
</evidence>
<dbReference type="Gene3D" id="3.40.33.10">
    <property type="entry name" value="CAP"/>
    <property type="match status" value="1"/>
</dbReference>
<dbReference type="InterPro" id="IPR035940">
    <property type="entry name" value="CAP_sf"/>
</dbReference>
<dbReference type="Proteomes" id="UP001549019">
    <property type="component" value="Unassembled WGS sequence"/>
</dbReference>
<reference evidence="3 4" key="1">
    <citation type="submission" date="2024-05" db="EMBL/GenBank/DDBJ databases">
        <title>Genomic Encyclopedia of Type Strains, Phase IV (KMG-IV): sequencing the most valuable type-strain genomes for metagenomic binning, comparative biology and taxonomic classification.</title>
        <authorList>
            <person name="Goeker M."/>
        </authorList>
    </citation>
    <scope>NUCLEOTIDE SEQUENCE [LARGE SCALE GENOMIC DNA]</scope>
    <source>
        <strain evidence="3 4">DSM 25286</strain>
    </source>
</reference>
<accession>A0ABV2E726</accession>
<evidence type="ECO:0000313" key="3">
    <source>
        <dbReference type="EMBL" id="MET3110225.1"/>
    </source>
</evidence>
<dbReference type="EMBL" id="JBDZDV010000001">
    <property type="protein sequence ID" value="MET3110225.1"/>
    <property type="molecule type" value="Genomic_DNA"/>
</dbReference>
<dbReference type="CDD" id="cd05379">
    <property type="entry name" value="CAP_bacterial"/>
    <property type="match status" value="1"/>
</dbReference>
<dbReference type="SUPFAM" id="SSF55797">
    <property type="entry name" value="PR-1-like"/>
    <property type="match status" value="1"/>
</dbReference>
<evidence type="ECO:0000313" key="4">
    <source>
        <dbReference type="Proteomes" id="UP001549019"/>
    </source>
</evidence>
<dbReference type="PANTHER" id="PTHR31157">
    <property type="entry name" value="SCP DOMAIN-CONTAINING PROTEIN"/>
    <property type="match status" value="1"/>
</dbReference>
<gene>
    <name evidence="3" type="ORF">ABHD89_000613</name>
</gene>
<organism evidence="3 4">
    <name type="scientific">Salinicoccus halitifaciens</name>
    <dbReference type="NCBI Taxonomy" id="1073415"/>
    <lineage>
        <taxon>Bacteria</taxon>
        <taxon>Bacillati</taxon>
        <taxon>Bacillota</taxon>
        <taxon>Bacilli</taxon>
        <taxon>Bacillales</taxon>
        <taxon>Staphylococcaceae</taxon>
        <taxon>Salinicoccus</taxon>
    </lineage>
</organism>
<feature type="domain" description="CAP-associated" evidence="2">
    <location>
        <begin position="80"/>
        <end position="190"/>
    </location>
</feature>
<feature type="domain" description="SCP" evidence="1">
    <location>
        <begin position="212"/>
        <end position="325"/>
    </location>
</feature>
<dbReference type="PANTHER" id="PTHR31157:SF1">
    <property type="entry name" value="SCP DOMAIN-CONTAINING PROTEIN"/>
    <property type="match status" value="1"/>
</dbReference>
<name>A0ABV2E726_9STAP</name>
<dbReference type="RefSeq" id="WP_230820491.1">
    <property type="nucleotide sequence ID" value="NZ_JAJNCU010000001.1"/>
</dbReference>
<comment type="caution">
    <text evidence="3">The sequence shown here is derived from an EMBL/GenBank/DDBJ whole genome shotgun (WGS) entry which is preliminary data.</text>
</comment>
<dbReference type="InterPro" id="IPR014044">
    <property type="entry name" value="CAP_dom"/>
</dbReference>
<dbReference type="Pfam" id="PF00188">
    <property type="entry name" value="CAP"/>
    <property type="match status" value="1"/>
</dbReference>